<dbReference type="InterPro" id="IPR036890">
    <property type="entry name" value="HATPase_C_sf"/>
</dbReference>
<evidence type="ECO:0000256" key="6">
    <source>
        <dbReference type="ARBA" id="ARBA00022777"/>
    </source>
</evidence>
<dbReference type="SUPFAM" id="SSF55874">
    <property type="entry name" value="ATPase domain of HSP90 chaperone/DNA topoisomerase II/histidine kinase"/>
    <property type="match status" value="1"/>
</dbReference>
<evidence type="ECO:0000256" key="1">
    <source>
        <dbReference type="ARBA" id="ARBA00000085"/>
    </source>
</evidence>
<keyword evidence="5" id="KW-0808">Transferase</keyword>
<evidence type="ECO:0000313" key="9">
    <source>
        <dbReference type="EMBL" id="MDT2536952.1"/>
    </source>
</evidence>
<dbReference type="PANTHER" id="PTHR45453:SF1">
    <property type="entry name" value="PHOSPHATE REGULON SENSOR PROTEIN PHOR"/>
    <property type="match status" value="1"/>
</dbReference>
<evidence type="ECO:0000256" key="3">
    <source>
        <dbReference type="ARBA" id="ARBA00012438"/>
    </source>
</evidence>
<feature type="domain" description="Histidine kinase" evidence="8">
    <location>
        <begin position="1"/>
        <end position="187"/>
    </location>
</feature>
<organism evidence="9 10">
    <name type="scientific">Enterococcus raffinosus</name>
    <dbReference type="NCBI Taxonomy" id="71452"/>
    <lineage>
        <taxon>Bacteria</taxon>
        <taxon>Bacillati</taxon>
        <taxon>Bacillota</taxon>
        <taxon>Bacilli</taxon>
        <taxon>Lactobacillales</taxon>
        <taxon>Enterococcaceae</taxon>
        <taxon>Enterococcus</taxon>
    </lineage>
</organism>
<dbReference type="RefSeq" id="WP_082718864.1">
    <property type="nucleotide sequence ID" value="NZ_BAAAXM010000058.1"/>
</dbReference>
<evidence type="ECO:0000256" key="4">
    <source>
        <dbReference type="ARBA" id="ARBA00022553"/>
    </source>
</evidence>
<dbReference type="Proteomes" id="UP001249240">
    <property type="component" value="Unassembled WGS sequence"/>
</dbReference>
<dbReference type="GO" id="GO:0004721">
    <property type="term" value="F:phosphoprotein phosphatase activity"/>
    <property type="evidence" value="ECO:0007669"/>
    <property type="project" value="TreeGrafter"/>
</dbReference>
<dbReference type="InterPro" id="IPR003594">
    <property type="entry name" value="HATPase_dom"/>
</dbReference>
<dbReference type="InterPro" id="IPR004358">
    <property type="entry name" value="Sig_transdc_His_kin-like_C"/>
</dbReference>
<comment type="caution">
    <text evidence="9">The sequence shown here is derived from an EMBL/GenBank/DDBJ whole genome shotgun (WGS) entry which is preliminary data.</text>
</comment>
<dbReference type="GO" id="GO:0005886">
    <property type="term" value="C:plasma membrane"/>
    <property type="evidence" value="ECO:0007669"/>
    <property type="project" value="TreeGrafter"/>
</dbReference>
<keyword evidence="6 9" id="KW-0418">Kinase</keyword>
<sequence>MKWLENIHIEQQHMERLVSDLLTISRADTSEEEIQRTFFSLDSLLKSIVEKFSPVCQNKTIQLKANLASEVPFYGDQQRINQLVMILLDNAYQYSNEGGQITLTLKNLPKDIQISVKDTGIGISEENVTKLFDRFFRVTNSRKKNPDGLGLGLSIAKLITQQHQGDITVTSTVGEGTEFIVTLPKKSESSIE</sequence>
<evidence type="ECO:0000256" key="2">
    <source>
        <dbReference type="ARBA" id="ARBA00004370"/>
    </source>
</evidence>
<dbReference type="Gene3D" id="3.30.565.10">
    <property type="entry name" value="Histidine kinase-like ATPase, C-terminal domain"/>
    <property type="match status" value="1"/>
</dbReference>
<dbReference type="AlphaFoldDB" id="A0AAW8SXJ3"/>
<evidence type="ECO:0000256" key="7">
    <source>
        <dbReference type="ARBA" id="ARBA00023012"/>
    </source>
</evidence>
<dbReference type="GeneID" id="67042259"/>
<accession>A0AAW8SXJ3</accession>
<evidence type="ECO:0000256" key="5">
    <source>
        <dbReference type="ARBA" id="ARBA00022679"/>
    </source>
</evidence>
<dbReference type="EC" id="2.7.13.3" evidence="3"/>
<dbReference type="InterPro" id="IPR050351">
    <property type="entry name" value="BphY/WalK/GraS-like"/>
</dbReference>
<dbReference type="SMART" id="SM00387">
    <property type="entry name" value="HATPase_c"/>
    <property type="match status" value="1"/>
</dbReference>
<comment type="subcellular location">
    <subcellularLocation>
        <location evidence="2">Membrane</location>
    </subcellularLocation>
</comment>
<dbReference type="PROSITE" id="PS50109">
    <property type="entry name" value="HIS_KIN"/>
    <property type="match status" value="1"/>
</dbReference>
<comment type="catalytic activity">
    <reaction evidence="1">
        <text>ATP + protein L-histidine = ADP + protein N-phospho-L-histidine.</text>
        <dbReference type="EC" id="2.7.13.3"/>
    </reaction>
</comment>
<evidence type="ECO:0000313" key="10">
    <source>
        <dbReference type="Proteomes" id="UP001249240"/>
    </source>
</evidence>
<reference evidence="9" key="1">
    <citation type="submission" date="2023-03" db="EMBL/GenBank/DDBJ databases">
        <authorList>
            <person name="Shen W."/>
            <person name="Cai J."/>
        </authorList>
    </citation>
    <scope>NUCLEOTIDE SEQUENCE</scope>
    <source>
        <strain evidence="9">B646-2</strain>
    </source>
</reference>
<evidence type="ECO:0000259" key="8">
    <source>
        <dbReference type="PROSITE" id="PS50109"/>
    </source>
</evidence>
<protein>
    <recommendedName>
        <fullName evidence="3">histidine kinase</fullName>
        <ecNumber evidence="3">2.7.13.3</ecNumber>
    </recommendedName>
</protein>
<dbReference type="GO" id="GO:0000155">
    <property type="term" value="F:phosphorelay sensor kinase activity"/>
    <property type="evidence" value="ECO:0007669"/>
    <property type="project" value="TreeGrafter"/>
</dbReference>
<dbReference type="FunFam" id="3.30.565.10:FF:000006">
    <property type="entry name" value="Sensor histidine kinase WalK"/>
    <property type="match status" value="1"/>
</dbReference>
<gene>
    <name evidence="9" type="ORF">P7D78_02345</name>
</gene>
<keyword evidence="7" id="KW-0902">Two-component regulatory system</keyword>
<name>A0AAW8SXJ3_9ENTE</name>
<proteinExistence type="predicted"/>
<keyword evidence="4" id="KW-0597">Phosphoprotein</keyword>
<dbReference type="InterPro" id="IPR005467">
    <property type="entry name" value="His_kinase_dom"/>
</dbReference>
<dbReference type="PANTHER" id="PTHR45453">
    <property type="entry name" value="PHOSPHATE REGULON SENSOR PROTEIN PHOR"/>
    <property type="match status" value="1"/>
</dbReference>
<dbReference type="GO" id="GO:0016036">
    <property type="term" value="P:cellular response to phosphate starvation"/>
    <property type="evidence" value="ECO:0007669"/>
    <property type="project" value="TreeGrafter"/>
</dbReference>
<dbReference type="EMBL" id="JARPXM010000001">
    <property type="protein sequence ID" value="MDT2536952.1"/>
    <property type="molecule type" value="Genomic_DNA"/>
</dbReference>
<dbReference type="Pfam" id="PF02518">
    <property type="entry name" value="HATPase_c"/>
    <property type="match status" value="1"/>
</dbReference>
<dbReference type="PRINTS" id="PR00344">
    <property type="entry name" value="BCTRLSENSOR"/>
</dbReference>